<feature type="transmembrane region" description="Helical" evidence="1">
    <location>
        <begin position="6"/>
        <end position="30"/>
    </location>
</feature>
<feature type="domain" description="7TM GPCR serpentine receptor class x (Srx)" evidence="2">
    <location>
        <begin position="69"/>
        <end position="227"/>
    </location>
</feature>
<dbReference type="RefSeq" id="XP_053582708.1">
    <property type="nucleotide sequence ID" value="XM_053733795.1"/>
</dbReference>
<dbReference type="CTD" id="9807947"/>
<evidence type="ECO:0000313" key="4">
    <source>
        <dbReference type="Proteomes" id="UP000483820"/>
    </source>
</evidence>
<feature type="transmembrane region" description="Helical" evidence="1">
    <location>
        <begin position="127"/>
        <end position="145"/>
    </location>
</feature>
<evidence type="ECO:0000313" key="3">
    <source>
        <dbReference type="EMBL" id="KAF1754233.1"/>
    </source>
</evidence>
<feature type="transmembrane region" description="Helical" evidence="1">
    <location>
        <begin position="204"/>
        <end position="226"/>
    </location>
</feature>
<dbReference type="KEGG" id="crq:GCK72_020793"/>
<name>A0A6A5GHT4_CAERE</name>
<sequence length="263" mass="29972">MLNNEKLAGLIVFTFAFIGVVANWTVAILIRKLPSLKNSFGRLTASQSIGDAIHCTVFAFLFAPMCFFITNTKILVFLSWTCAVLPSFYLYIYNDCSLFYIDDFWMFTFATTPICVKIVWYADFLKYNSIVVFIVIIDVITVSKVRSYKAHLAKTSSKAQFSRRQSAEMNFLRQACLQAVVFVCELITYFIISPKVDPSQRWLIFSLTTFAWVCVHMLDGIITLTFNKEFTQIIFRGRNTVTDYGVSRSNLEATSNAASATKY</sequence>
<keyword evidence="1" id="KW-1133">Transmembrane helix</keyword>
<comment type="caution">
    <text evidence="3">The sequence shown here is derived from an EMBL/GenBank/DDBJ whole genome shotgun (WGS) entry which is preliminary data.</text>
</comment>
<dbReference type="AlphaFoldDB" id="A0A6A5GHT4"/>
<feature type="transmembrane region" description="Helical" evidence="1">
    <location>
        <begin position="51"/>
        <end position="70"/>
    </location>
</feature>
<dbReference type="PANTHER" id="PTHR23017:SF44">
    <property type="entry name" value="G-PROTEIN COUPLED RECEPTORS FAMILY 1 PROFILE DOMAIN-CONTAINING PROTEIN"/>
    <property type="match status" value="1"/>
</dbReference>
<dbReference type="Pfam" id="PF10328">
    <property type="entry name" value="7TM_GPCR_Srx"/>
    <property type="match status" value="2"/>
</dbReference>
<dbReference type="GeneID" id="9807947"/>
<feature type="transmembrane region" description="Helical" evidence="1">
    <location>
        <begin position="76"/>
        <end position="92"/>
    </location>
</feature>
<dbReference type="InterPro" id="IPR019430">
    <property type="entry name" value="7TM_GPCR_serpentine_rcpt_Srx"/>
</dbReference>
<dbReference type="PANTHER" id="PTHR23017">
    <property type="entry name" value="SERPENTINE RECEPTOR, CLASS X"/>
    <property type="match status" value="1"/>
</dbReference>
<proteinExistence type="predicted"/>
<dbReference type="EMBL" id="WUAV01000005">
    <property type="protein sequence ID" value="KAF1754233.1"/>
    <property type="molecule type" value="Genomic_DNA"/>
</dbReference>
<dbReference type="Proteomes" id="UP000483820">
    <property type="component" value="Chromosome V"/>
</dbReference>
<keyword evidence="1" id="KW-0472">Membrane</keyword>
<keyword evidence="1" id="KW-0812">Transmembrane</keyword>
<evidence type="ECO:0000256" key="1">
    <source>
        <dbReference type="SAM" id="Phobius"/>
    </source>
</evidence>
<reference evidence="3 4" key="1">
    <citation type="submission" date="2019-12" db="EMBL/GenBank/DDBJ databases">
        <title>Chromosome-level assembly of the Caenorhabditis remanei genome.</title>
        <authorList>
            <person name="Teterina A.A."/>
            <person name="Willis J.H."/>
            <person name="Phillips P.C."/>
        </authorList>
    </citation>
    <scope>NUCLEOTIDE SEQUENCE [LARGE SCALE GENOMIC DNA]</scope>
    <source>
        <strain evidence="3 4">PX506</strain>
        <tissue evidence="3">Whole organism</tissue>
    </source>
</reference>
<feature type="domain" description="7TM GPCR serpentine receptor class x (Srx)" evidence="2">
    <location>
        <begin position="13"/>
        <end position="68"/>
    </location>
</feature>
<protein>
    <recommendedName>
        <fullName evidence="2">7TM GPCR serpentine receptor class x (Srx) domain-containing protein</fullName>
    </recommendedName>
</protein>
<feature type="transmembrane region" description="Helical" evidence="1">
    <location>
        <begin position="171"/>
        <end position="192"/>
    </location>
</feature>
<evidence type="ECO:0000259" key="2">
    <source>
        <dbReference type="Pfam" id="PF10328"/>
    </source>
</evidence>
<gene>
    <name evidence="3" type="ORF">GCK72_020793</name>
</gene>
<organism evidence="3 4">
    <name type="scientific">Caenorhabditis remanei</name>
    <name type="common">Caenorhabditis vulgaris</name>
    <dbReference type="NCBI Taxonomy" id="31234"/>
    <lineage>
        <taxon>Eukaryota</taxon>
        <taxon>Metazoa</taxon>
        <taxon>Ecdysozoa</taxon>
        <taxon>Nematoda</taxon>
        <taxon>Chromadorea</taxon>
        <taxon>Rhabditida</taxon>
        <taxon>Rhabditina</taxon>
        <taxon>Rhabditomorpha</taxon>
        <taxon>Rhabditoidea</taxon>
        <taxon>Rhabditidae</taxon>
        <taxon>Peloderinae</taxon>
        <taxon>Caenorhabditis</taxon>
    </lineage>
</organism>
<dbReference type="SUPFAM" id="SSF81321">
    <property type="entry name" value="Family A G protein-coupled receptor-like"/>
    <property type="match status" value="1"/>
</dbReference>
<accession>A0A6A5GHT4</accession>